<keyword evidence="5" id="KW-0804">Transcription</keyword>
<organism evidence="9">
    <name type="scientific">Cymbidium ensifolium</name>
    <name type="common">Orchid</name>
    <name type="synonym">Epidendrum ensifolium</name>
    <dbReference type="NCBI Taxonomy" id="78740"/>
    <lineage>
        <taxon>Eukaryota</taxon>
        <taxon>Viridiplantae</taxon>
        <taxon>Streptophyta</taxon>
        <taxon>Embryophyta</taxon>
        <taxon>Tracheophyta</taxon>
        <taxon>Spermatophyta</taxon>
        <taxon>Magnoliopsida</taxon>
        <taxon>Liliopsida</taxon>
        <taxon>Asparagales</taxon>
        <taxon>Orchidaceae</taxon>
        <taxon>Epidendroideae</taxon>
        <taxon>Cymbidieae</taxon>
        <taxon>Cymbidiinae</taxon>
        <taxon>Cymbidium</taxon>
    </lineage>
</organism>
<dbReference type="GO" id="GO:0046983">
    <property type="term" value="F:protein dimerization activity"/>
    <property type="evidence" value="ECO:0007669"/>
    <property type="project" value="InterPro"/>
</dbReference>
<evidence type="ECO:0000256" key="3">
    <source>
        <dbReference type="ARBA" id="ARBA00023015"/>
    </source>
</evidence>
<feature type="region of interest" description="Disordered" evidence="7">
    <location>
        <begin position="105"/>
        <end position="213"/>
    </location>
</feature>
<dbReference type="InterPro" id="IPR011598">
    <property type="entry name" value="bHLH_dom"/>
</dbReference>
<protein>
    <submittedName>
        <fullName evidence="9">Transcription factor UNE10 isoform X1</fullName>
    </submittedName>
</protein>
<dbReference type="AlphaFoldDB" id="A0A515HFY9"/>
<comment type="similarity">
    <text evidence="2">Belongs to the bHLH protein family.</text>
</comment>
<evidence type="ECO:0000256" key="5">
    <source>
        <dbReference type="ARBA" id="ARBA00023163"/>
    </source>
</evidence>
<accession>A0A515HFY9</accession>
<dbReference type="InterPro" id="IPR031066">
    <property type="entry name" value="bHLH_ALC-like_plant"/>
</dbReference>
<evidence type="ECO:0000313" key="9">
    <source>
        <dbReference type="EMBL" id="QDL88335.1"/>
    </source>
</evidence>
<dbReference type="PANTHER" id="PTHR45855:SF23">
    <property type="entry name" value="TRANSCRIPTION FACTOR MEE8-RELATED"/>
    <property type="match status" value="1"/>
</dbReference>
<dbReference type="EMBL" id="MK303652">
    <property type="protein sequence ID" value="QDL88335.1"/>
    <property type="molecule type" value="mRNA"/>
</dbReference>
<name>A0A515HFY9_CYMEN</name>
<dbReference type="InterPro" id="IPR047265">
    <property type="entry name" value="PIF1-like_bHLH"/>
</dbReference>
<dbReference type="Gene3D" id="4.10.280.10">
    <property type="entry name" value="Helix-loop-helix DNA-binding domain"/>
    <property type="match status" value="1"/>
</dbReference>
<dbReference type="SMART" id="SM00353">
    <property type="entry name" value="HLH"/>
    <property type="match status" value="1"/>
</dbReference>
<keyword evidence="6" id="KW-0539">Nucleus</keyword>
<dbReference type="InterPro" id="IPR036638">
    <property type="entry name" value="HLH_DNA-bd_sf"/>
</dbReference>
<dbReference type="PANTHER" id="PTHR45855">
    <property type="entry name" value="TRANSCRIPTION FACTOR PIF1-RELATED"/>
    <property type="match status" value="1"/>
</dbReference>
<evidence type="ECO:0000259" key="8">
    <source>
        <dbReference type="PROSITE" id="PS50888"/>
    </source>
</evidence>
<evidence type="ECO:0000256" key="2">
    <source>
        <dbReference type="ARBA" id="ARBA00005510"/>
    </source>
</evidence>
<evidence type="ECO:0000256" key="6">
    <source>
        <dbReference type="ARBA" id="ARBA00023242"/>
    </source>
</evidence>
<evidence type="ECO:0000256" key="1">
    <source>
        <dbReference type="ARBA" id="ARBA00004123"/>
    </source>
</evidence>
<evidence type="ECO:0000256" key="4">
    <source>
        <dbReference type="ARBA" id="ARBA00023125"/>
    </source>
</evidence>
<sequence length="383" mass="41115">MSQCVPNWELGGNLLHHHHSPLPSSTTTATSIEYDVTELTWNDVGHLTTLGHGKPIPRHLSSTAAPSIAAASRSGVGGTLECIVDQARSGSHQAASDAMVPCSDAGARNCASEGSATPTAAVGKRKNKPPPSQASAKNEEVEGCGGGSGGLPQTENGSFAGGKPLGVDEHDSVSHTLRSQRDGLGERGIASVSAKRSREAAIHNQSERKRRDRINQKMKTLQKLLPNSSKTDKASILDEVIEYMKLLQAQVQMMRRMSSIPTMMLPIAMQHQQLQLSMMAQMTQISRMGMSLSMMDPSLLNPAPPPSILHPSTFLPLQSTMAGAWDAQATKWMLQPGHRVLPDMVTAFMGCPAQQPVSTEAYSRLAALYQQLYQQPLGSNQKI</sequence>
<dbReference type="GO" id="GO:0003677">
    <property type="term" value="F:DNA binding"/>
    <property type="evidence" value="ECO:0007669"/>
    <property type="project" value="UniProtKB-KW"/>
</dbReference>
<keyword evidence="3" id="KW-0805">Transcription regulation</keyword>
<feature type="compositionally biased region" description="Basic and acidic residues" evidence="7">
    <location>
        <begin position="166"/>
        <end position="185"/>
    </location>
</feature>
<dbReference type="CDD" id="cd11445">
    <property type="entry name" value="bHLH_AtPIF_like"/>
    <property type="match status" value="1"/>
</dbReference>
<evidence type="ECO:0000256" key="7">
    <source>
        <dbReference type="SAM" id="MobiDB-lite"/>
    </source>
</evidence>
<dbReference type="PROSITE" id="PS50888">
    <property type="entry name" value="BHLH"/>
    <property type="match status" value="1"/>
</dbReference>
<reference evidence="9" key="1">
    <citation type="submission" date="2018-12" db="EMBL/GenBank/DDBJ databases">
        <authorList>
            <person name="Yang F."/>
            <person name="Zhu G."/>
            <person name="Wei Y."/>
        </authorList>
    </citation>
    <scope>NUCLEOTIDE SEQUENCE</scope>
</reference>
<proteinExistence type="evidence at transcript level"/>
<feature type="domain" description="BHLH" evidence="8">
    <location>
        <begin position="198"/>
        <end position="247"/>
    </location>
</feature>
<dbReference type="SUPFAM" id="SSF47459">
    <property type="entry name" value="HLH, helix-loop-helix DNA-binding domain"/>
    <property type="match status" value="1"/>
</dbReference>
<keyword evidence="4" id="KW-0238">DNA-binding</keyword>
<dbReference type="GO" id="GO:0005634">
    <property type="term" value="C:nucleus"/>
    <property type="evidence" value="ECO:0007669"/>
    <property type="project" value="UniProtKB-SubCell"/>
</dbReference>
<comment type="subcellular location">
    <subcellularLocation>
        <location evidence="1">Nucleus</location>
    </subcellularLocation>
</comment>
<feature type="compositionally biased region" description="Basic and acidic residues" evidence="7">
    <location>
        <begin position="196"/>
        <end position="213"/>
    </location>
</feature>
<dbReference type="Pfam" id="PF00010">
    <property type="entry name" value="HLH"/>
    <property type="match status" value="1"/>
</dbReference>